<comment type="subcellular location">
    <subcellularLocation>
        <location evidence="2">Cell envelope</location>
    </subcellularLocation>
</comment>
<evidence type="ECO:0000259" key="9">
    <source>
        <dbReference type="Pfam" id="PF01551"/>
    </source>
</evidence>
<dbReference type="Gene3D" id="3.10.450.350">
    <property type="match status" value="1"/>
</dbReference>
<reference evidence="11" key="1">
    <citation type="journal article" date="2021" name="PeerJ">
        <title>Extensive microbial diversity within the chicken gut microbiome revealed by metagenomics and culture.</title>
        <authorList>
            <person name="Gilroy R."/>
            <person name="Ravi A."/>
            <person name="Getino M."/>
            <person name="Pursley I."/>
            <person name="Horton D.L."/>
            <person name="Alikhan N.F."/>
            <person name="Baker D."/>
            <person name="Gharbi K."/>
            <person name="Hall N."/>
            <person name="Watson M."/>
            <person name="Adriaenssens E.M."/>
            <person name="Foster-Nyarko E."/>
            <person name="Jarju S."/>
            <person name="Secka A."/>
            <person name="Antonio M."/>
            <person name="Oren A."/>
            <person name="Chaudhuri R.R."/>
            <person name="La Ragione R."/>
            <person name="Hildebrand F."/>
            <person name="Pallen M.J."/>
        </authorList>
    </citation>
    <scope>NUCLEOTIDE SEQUENCE</scope>
    <source>
        <strain evidence="11">8470</strain>
    </source>
</reference>
<dbReference type="CDD" id="cd12797">
    <property type="entry name" value="M23_peptidase"/>
    <property type="match status" value="1"/>
</dbReference>
<dbReference type="GO" id="GO:0006508">
    <property type="term" value="P:proteolysis"/>
    <property type="evidence" value="ECO:0007669"/>
    <property type="project" value="UniProtKB-KW"/>
</dbReference>
<dbReference type="InterPro" id="IPR045834">
    <property type="entry name" value="Csd3_N2"/>
</dbReference>
<dbReference type="PANTHER" id="PTHR21666:SF288">
    <property type="entry name" value="CELL DIVISION PROTEIN YTFB"/>
    <property type="match status" value="1"/>
</dbReference>
<dbReference type="AlphaFoldDB" id="A0A948X1M1"/>
<keyword evidence="6" id="KW-0862">Zinc</keyword>
<evidence type="ECO:0000256" key="5">
    <source>
        <dbReference type="ARBA" id="ARBA00022801"/>
    </source>
</evidence>
<keyword evidence="8" id="KW-0812">Transmembrane</keyword>
<dbReference type="Pfam" id="PF19425">
    <property type="entry name" value="Csd3_N2"/>
    <property type="match status" value="1"/>
</dbReference>
<proteinExistence type="predicted"/>
<evidence type="ECO:0000256" key="3">
    <source>
        <dbReference type="ARBA" id="ARBA00022670"/>
    </source>
</evidence>
<dbReference type="GO" id="GO:0004222">
    <property type="term" value="F:metalloendopeptidase activity"/>
    <property type="evidence" value="ECO:0007669"/>
    <property type="project" value="TreeGrafter"/>
</dbReference>
<dbReference type="PANTHER" id="PTHR21666">
    <property type="entry name" value="PEPTIDASE-RELATED"/>
    <property type="match status" value="1"/>
</dbReference>
<evidence type="ECO:0000256" key="8">
    <source>
        <dbReference type="SAM" id="Phobius"/>
    </source>
</evidence>
<feature type="transmembrane region" description="Helical" evidence="8">
    <location>
        <begin position="7"/>
        <end position="25"/>
    </location>
</feature>
<comment type="cofactor">
    <cofactor evidence="1">
        <name>Zn(2+)</name>
        <dbReference type="ChEBI" id="CHEBI:29105"/>
    </cofactor>
</comment>
<evidence type="ECO:0000256" key="2">
    <source>
        <dbReference type="ARBA" id="ARBA00004196"/>
    </source>
</evidence>
<evidence type="ECO:0000313" key="11">
    <source>
        <dbReference type="EMBL" id="MBU3856617.1"/>
    </source>
</evidence>
<evidence type="ECO:0000256" key="1">
    <source>
        <dbReference type="ARBA" id="ARBA00001947"/>
    </source>
</evidence>
<dbReference type="EMBL" id="JAHLFJ010000079">
    <property type="protein sequence ID" value="MBU3856617.1"/>
    <property type="molecule type" value="Genomic_DNA"/>
</dbReference>
<keyword evidence="8" id="KW-0472">Membrane</keyword>
<sequence>MKFGKKWRIVSAAVIGVIALGFIFWPKPKAGDEPDEVEVTDSAEVEQLVLEYGIPVDRYKVDYGIVERNQNLSSILSNHGLTSRNIHDLNEKAKDVFDVRKIRDGQAYAVFKTKDSIPQTMFFVYEETPKSYVVFDLRGDYRVYRGENPVEWKQKEIRGRVESSLWLAMEKCDASPLLALVLSNIYGWSIDFFSLQKEDEFRVVYEQECVDGKELDNFHVLAASFRHSDSTYYAIPFTQDGEELYYGVTGNSLEGAFLKAPLDFYRITSRFSNSRFHPVLRRYRAHHGVDYAAPKGTPVYAIGNGKVIAKAYQPNGAGNYLKIRHNSVYVTTYMHLSRFAKGIKVGSAVKQKEVIGYVGSTGLSTGPHLDFRVFENGKPINPLLIKSQPKKPVKPELMPQFVSLRDSLVRRLEAMADSVAG</sequence>
<evidence type="ECO:0000256" key="6">
    <source>
        <dbReference type="ARBA" id="ARBA00022833"/>
    </source>
</evidence>
<name>A0A948X1M1_9BACT</name>
<keyword evidence="5" id="KW-0378">Hydrolase</keyword>
<dbReference type="InterPro" id="IPR050570">
    <property type="entry name" value="Cell_wall_metabolism_enzyme"/>
</dbReference>
<keyword evidence="7" id="KW-0482">Metalloprotease</keyword>
<feature type="domain" description="M23ase beta-sheet core" evidence="9">
    <location>
        <begin position="285"/>
        <end position="382"/>
    </location>
</feature>
<dbReference type="SUPFAM" id="SSF51261">
    <property type="entry name" value="Duplicated hybrid motif"/>
    <property type="match status" value="1"/>
</dbReference>
<evidence type="ECO:0000259" key="10">
    <source>
        <dbReference type="Pfam" id="PF19425"/>
    </source>
</evidence>
<dbReference type="InterPro" id="IPR016047">
    <property type="entry name" value="M23ase_b-sheet_dom"/>
</dbReference>
<keyword evidence="4" id="KW-0479">Metal-binding</keyword>
<evidence type="ECO:0000256" key="7">
    <source>
        <dbReference type="ARBA" id="ARBA00023049"/>
    </source>
</evidence>
<keyword evidence="3" id="KW-0645">Protease</keyword>
<dbReference type="GO" id="GO:0030313">
    <property type="term" value="C:cell envelope"/>
    <property type="evidence" value="ECO:0007669"/>
    <property type="project" value="UniProtKB-SubCell"/>
</dbReference>
<feature type="domain" description="Csd3-like second N-terminal" evidence="10">
    <location>
        <begin position="151"/>
        <end position="272"/>
    </location>
</feature>
<reference evidence="11" key="2">
    <citation type="submission" date="2021-04" db="EMBL/GenBank/DDBJ databases">
        <authorList>
            <person name="Gilroy R."/>
        </authorList>
    </citation>
    <scope>NUCLEOTIDE SEQUENCE</scope>
    <source>
        <strain evidence="11">8470</strain>
    </source>
</reference>
<organism evidence="11 12">
    <name type="scientific">Candidatus Phocaeicola excrementipullorum</name>
    <dbReference type="NCBI Taxonomy" id="2838731"/>
    <lineage>
        <taxon>Bacteria</taxon>
        <taxon>Pseudomonadati</taxon>
        <taxon>Bacteroidota</taxon>
        <taxon>Bacteroidia</taxon>
        <taxon>Bacteroidales</taxon>
        <taxon>Bacteroidaceae</taxon>
        <taxon>Phocaeicola</taxon>
    </lineage>
</organism>
<dbReference type="GO" id="GO:0046872">
    <property type="term" value="F:metal ion binding"/>
    <property type="evidence" value="ECO:0007669"/>
    <property type="project" value="UniProtKB-KW"/>
</dbReference>
<dbReference type="Gene3D" id="2.70.70.10">
    <property type="entry name" value="Glucose Permease (Domain IIA)"/>
    <property type="match status" value="1"/>
</dbReference>
<gene>
    <name evidence="11" type="ORF">H9928_08715</name>
</gene>
<dbReference type="Pfam" id="PF01551">
    <property type="entry name" value="Peptidase_M23"/>
    <property type="match status" value="1"/>
</dbReference>
<accession>A0A948X1M1</accession>
<evidence type="ECO:0000313" key="12">
    <source>
        <dbReference type="Proteomes" id="UP000784286"/>
    </source>
</evidence>
<dbReference type="InterPro" id="IPR011055">
    <property type="entry name" value="Dup_hybrid_motif"/>
</dbReference>
<evidence type="ECO:0000256" key="4">
    <source>
        <dbReference type="ARBA" id="ARBA00022723"/>
    </source>
</evidence>
<protein>
    <submittedName>
        <fullName evidence="11">Peptidoglycan DD-metalloendopeptidase family protein</fullName>
    </submittedName>
</protein>
<keyword evidence="8" id="KW-1133">Transmembrane helix</keyword>
<dbReference type="Proteomes" id="UP000784286">
    <property type="component" value="Unassembled WGS sequence"/>
</dbReference>
<comment type="caution">
    <text evidence="11">The sequence shown here is derived from an EMBL/GenBank/DDBJ whole genome shotgun (WGS) entry which is preliminary data.</text>
</comment>